<feature type="compositionally biased region" description="Low complexity" evidence="1">
    <location>
        <begin position="280"/>
        <end position="294"/>
    </location>
</feature>
<proteinExistence type="predicted"/>
<evidence type="ECO:0000313" key="2">
    <source>
        <dbReference type="EMBL" id="ELP87837.1"/>
    </source>
</evidence>
<feature type="compositionally biased region" description="Basic and acidic residues" evidence="1">
    <location>
        <begin position="236"/>
        <end position="255"/>
    </location>
</feature>
<dbReference type="Proteomes" id="UP000014680">
    <property type="component" value="Unassembled WGS sequence"/>
</dbReference>
<evidence type="ECO:0000313" key="3">
    <source>
        <dbReference type="Proteomes" id="UP000014680"/>
    </source>
</evidence>
<feature type="compositionally biased region" description="Polar residues" evidence="1">
    <location>
        <begin position="172"/>
        <end position="186"/>
    </location>
</feature>
<protein>
    <submittedName>
        <fullName evidence="2">Uncharacterized protein</fullName>
    </submittedName>
</protein>
<dbReference type="VEuPathDB" id="AmoebaDB:EIN_273740"/>
<name>A0A0A1U1F0_ENTIV</name>
<feature type="compositionally biased region" description="Polar residues" evidence="1">
    <location>
        <begin position="256"/>
        <end position="279"/>
    </location>
</feature>
<dbReference type="EMBL" id="KB206783">
    <property type="protein sequence ID" value="ELP87837.1"/>
    <property type="molecule type" value="Genomic_DNA"/>
</dbReference>
<sequence>MALYLKPKFYEAKAKFIVYFCKLLKLNKLPQFLRAHNRFADFATTLNTFVDEEEVVKPEQKYLLPKTQDIPKVEQPPTKKAPRKSLAEMIAEQRFMMTEKGKDIKLPLLPPLRPKTPKPTEEQALAQGAKPKVQQQKQEEEKQHQKVELKPTTHQERKALIKQQRERGRYVQQATATKPTPGTPQTPHVAEQTLIRPIPQILQPPQIHGTPVVRRKVIRQRAVAPQFVIPPYRPKQQHEHQKVGDMNKQNEEKSVQHTGAASPNIPKPSSEQLIIQPESTPTQTQTLQPPTTTPLKDEKSEQQETKSKEHK</sequence>
<evidence type="ECO:0000256" key="1">
    <source>
        <dbReference type="SAM" id="MobiDB-lite"/>
    </source>
</evidence>
<gene>
    <name evidence="2" type="ORF">EIN_273740</name>
</gene>
<feature type="compositionally biased region" description="Basic and acidic residues" evidence="1">
    <location>
        <begin position="137"/>
        <end position="169"/>
    </location>
</feature>
<dbReference type="KEGG" id="eiv:EIN_273740"/>
<dbReference type="AlphaFoldDB" id="A0A0A1U1F0"/>
<feature type="region of interest" description="Disordered" evidence="1">
    <location>
        <begin position="224"/>
        <end position="311"/>
    </location>
</feature>
<keyword evidence="3" id="KW-1185">Reference proteome</keyword>
<accession>A0A0A1U1F0</accession>
<dbReference type="GeneID" id="14886836"/>
<feature type="compositionally biased region" description="Basic and acidic residues" evidence="1">
    <location>
        <begin position="295"/>
        <end position="311"/>
    </location>
</feature>
<feature type="region of interest" description="Disordered" evidence="1">
    <location>
        <begin position="106"/>
        <end position="188"/>
    </location>
</feature>
<dbReference type="RefSeq" id="XP_004254608.1">
    <property type="nucleotide sequence ID" value="XM_004254560.1"/>
</dbReference>
<reference evidence="2 3" key="1">
    <citation type="submission" date="2012-10" db="EMBL/GenBank/DDBJ databases">
        <authorList>
            <person name="Zafar N."/>
            <person name="Inman J."/>
            <person name="Hall N."/>
            <person name="Lorenzi H."/>
            <person name="Caler E."/>
        </authorList>
    </citation>
    <scope>NUCLEOTIDE SEQUENCE [LARGE SCALE GENOMIC DNA]</scope>
    <source>
        <strain evidence="2 3">IP1</strain>
    </source>
</reference>
<organism evidence="2 3">
    <name type="scientific">Entamoeba invadens IP1</name>
    <dbReference type="NCBI Taxonomy" id="370355"/>
    <lineage>
        <taxon>Eukaryota</taxon>
        <taxon>Amoebozoa</taxon>
        <taxon>Evosea</taxon>
        <taxon>Archamoebae</taxon>
        <taxon>Mastigamoebida</taxon>
        <taxon>Entamoebidae</taxon>
        <taxon>Entamoeba</taxon>
    </lineage>
</organism>